<name>A0ABV8B5B4_9BACI</name>
<dbReference type="RefSeq" id="WP_377915792.1">
    <property type="nucleotide sequence ID" value="NZ_JBHRZT010000052.1"/>
</dbReference>
<keyword evidence="2" id="KW-1185">Reference proteome</keyword>
<proteinExistence type="predicted"/>
<dbReference type="Proteomes" id="UP001595752">
    <property type="component" value="Unassembled WGS sequence"/>
</dbReference>
<comment type="caution">
    <text evidence="1">The sequence shown here is derived from an EMBL/GenBank/DDBJ whole genome shotgun (WGS) entry which is preliminary data.</text>
</comment>
<evidence type="ECO:0000313" key="2">
    <source>
        <dbReference type="Proteomes" id="UP001595752"/>
    </source>
</evidence>
<dbReference type="EMBL" id="JBHRZT010000052">
    <property type="protein sequence ID" value="MFC3884391.1"/>
    <property type="molecule type" value="Genomic_DNA"/>
</dbReference>
<reference evidence="2" key="1">
    <citation type="journal article" date="2019" name="Int. J. Syst. Evol. Microbiol.">
        <title>The Global Catalogue of Microorganisms (GCM) 10K type strain sequencing project: providing services to taxonomists for standard genome sequencing and annotation.</title>
        <authorList>
            <consortium name="The Broad Institute Genomics Platform"/>
            <consortium name="The Broad Institute Genome Sequencing Center for Infectious Disease"/>
            <person name="Wu L."/>
            <person name="Ma J."/>
        </authorList>
    </citation>
    <scope>NUCLEOTIDE SEQUENCE [LARGE SCALE GENOMIC DNA]</scope>
    <source>
        <strain evidence="2">CCUG 61889</strain>
    </source>
</reference>
<feature type="non-terminal residue" evidence="1">
    <location>
        <position position="1"/>
    </location>
</feature>
<protein>
    <submittedName>
        <fullName evidence="1">Uncharacterized protein</fullName>
    </submittedName>
</protein>
<accession>A0ABV8B5B4</accession>
<organism evidence="1 2">
    <name type="scientific">Bacillus songklensis</name>
    <dbReference type="NCBI Taxonomy" id="1069116"/>
    <lineage>
        <taxon>Bacteria</taxon>
        <taxon>Bacillati</taxon>
        <taxon>Bacillota</taxon>
        <taxon>Bacilli</taxon>
        <taxon>Bacillales</taxon>
        <taxon>Bacillaceae</taxon>
        <taxon>Bacillus</taxon>
    </lineage>
</organism>
<sequence>LFSLYKKDKLYVDAVQLRKLHPTVISLLPSEAKSASLSGVPMPYGWRGLQRCSQDVSNAVT</sequence>
<gene>
    <name evidence="1" type="ORF">ACFOU2_13125</name>
</gene>
<evidence type="ECO:0000313" key="1">
    <source>
        <dbReference type="EMBL" id="MFC3884391.1"/>
    </source>
</evidence>